<evidence type="ECO:0000313" key="2">
    <source>
        <dbReference type="EMBL" id="SNR63150.1"/>
    </source>
</evidence>
<gene>
    <name evidence="2" type="ORF">SAMN06264855_12428</name>
</gene>
<accession>A0A238XWT3</accession>
<keyword evidence="3" id="KW-1185">Reference proteome</keyword>
<dbReference type="SMART" id="SM00418">
    <property type="entry name" value="HTH_ARSR"/>
    <property type="match status" value="1"/>
</dbReference>
<sequence length="172" mass="19485">MSETRDRIRDHIRATPGVHFSRLERDLELATGQIQYHLRRLCGENAIVAEEIAGRTHYYDPAVDPWDRRALAFLRRESARGIIVRLHADGPARPCDLADDLGLARSTVSWHVSTLTDHGIIERSGGRPMTVALTDPDRTARLLESASPSLPDRVVDRFIRTVDRLFEPAERD</sequence>
<dbReference type="InterPro" id="IPR011991">
    <property type="entry name" value="ArsR-like_HTH"/>
</dbReference>
<dbReference type="InterPro" id="IPR056504">
    <property type="entry name" value="HTH_HVO_0163_N"/>
</dbReference>
<dbReference type="CDD" id="cd00090">
    <property type="entry name" value="HTH_ARSR"/>
    <property type="match status" value="1"/>
</dbReference>
<dbReference type="GO" id="GO:0003700">
    <property type="term" value="F:DNA-binding transcription factor activity"/>
    <property type="evidence" value="ECO:0007669"/>
    <property type="project" value="InterPro"/>
</dbReference>
<dbReference type="AlphaFoldDB" id="A0A238XWT3"/>
<name>A0A238XWT3_HALVU</name>
<evidence type="ECO:0000313" key="3">
    <source>
        <dbReference type="Proteomes" id="UP000198397"/>
    </source>
</evidence>
<dbReference type="Gene3D" id="1.10.10.10">
    <property type="entry name" value="Winged helix-like DNA-binding domain superfamily/Winged helix DNA-binding domain"/>
    <property type="match status" value="2"/>
</dbReference>
<dbReference type="SUPFAM" id="SSF46785">
    <property type="entry name" value="Winged helix' DNA-binding domain"/>
    <property type="match status" value="2"/>
</dbReference>
<dbReference type="PANTHER" id="PTHR36216:SF1">
    <property type="entry name" value="HTH ARSR-TYPE DOMAIN-CONTAINING PROTEIN"/>
    <property type="match status" value="1"/>
</dbReference>
<dbReference type="InterPro" id="IPR036390">
    <property type="entry name" value="WH_DNA-bd_sf"/>
</dbReference>
<dbReference type="Pfam" id="PF24266">
    <property type="entry name" value="HTH_HVO_0163_N"/>
    <property type="match status" value="1"/>
</dbReference>
<feature type="domain" description="HTH arsR-type" evidence="1">
    <location>
        <begin position="69"/>
        <end position="148"/>
    </location>
</feature>
<dbReference type="InterPro" id="IPR036388">
    <property type="entry name" value="WH-like_DNA-bd_sf"/>
</dbReference>
<dbReference type="RefSeq" id="WP_089385807.1">
    <property type="nucleotide sequence ID" value="NZ_FZNQ01000024.1"/>
</dbReference>
<dbReference type="InterPro" id="IPR001845">
    <property type="entry name" value="HTH_ArsR_DNA-bd_dom"/>
</dbReference>
<organism evidence="2 3">
    <name type="scientific">Halorubrum vacuolatum</name>
    <name type="common">Natronobacterium vacuolatum</name>
    <dbReference type="NCBI Taxonomy" id="63740"/>
    <lineage>
        <taxon>Archaea</taxon>
        <taxon>Methanobacteriati</taxon>
        <taxon>Methanobacteriota</taxon>
        <taxon>Stenosarchaea group</taxon>
        <taxon>Halobacteria</taxon>
        <taxon>Halobacteriales</taxon>
        <taxon>Haloferacaceae</taxon>
        <taxon>Halorubrum</taxon>
    </lineage>
</organism>
<dbReference type="EMBL" id="FZNQ01000024">
    <property type="protein sequence ID" value="SNR63150.1"/>
    <property type="molecule type" value="Genomic_DNA"/>
</dbReference>
<protein>
    <submittedName>
        <fullName evidence="2">Regulatory protein, arsR family</fullName>
    </submittedName>
</protein>
<dbReference type="PANTHER" id="PTHR36216">
    <property type="entry name" value="TRANSCRIPTIONAL REGULATOR, TRMB"/>
    <property type="match status" value="1"/>
</dbReference>
<evidence type="ECO:0000259" key="1">
    <source>
        <dbReference type="SMART" id="SM00418"/>
    </source>
</evidence>
<dbReference type="OrthoDB" id="28610at2157"/>
<dbReference type="Pfam" id="PF01022">
    <property type="entry name" value="HTH_5"/>
    <property type="match status" value="1"/>
</dbReference>
<dbReference type="Proteomes" id="UP000198397">
    <property type="component" value="Unassembled WGS sequence"/>
</dbReference>
<reference evidence="2 3" key="1">
    <citation type="submission" date="2017-06" db="EMBL/GenBank/DDBJ databases">
        <authorList>
            <person name="Kim H.J."/>
            <person name="Triplett B.A."/>
        </authorList>
    </citation>
    <scope>NUCLEOTIDE SEQUENCE [LARGE SCALE GENOMIC DNA]</scope>
    <source>
        <strain evidence="2 3">DSM 8800</strain>
    </source>
</reference>
<proteinExistence type="predicted"/>